<dbReference type="Proteomes" id="UP000585970">
    <property type="component" value="Unassembled WGS sequence"/>
</dbReference>
<evidence type="ECO:0000313" key="1">
    <source>
        <dbReference type="EMBL" id="MBB4076562.1"/>
    </source>
</evidence>
<proteinExistence type="predicted"/>
<dbReference type="EMBL" id="JACIFE010000006">
    <property type="protein sequence ID" value="MBB4076562.1"/>
    <property type="molecule type" value="Genomic_DNA"/>
</dbReference>
<comment type="caution">
    <text evidence="1">The sequence shown here is derived from an EMBL/GenBank/DDBJ whole genome shotgun (WGS) entry which is preliminary data.</text>
</comment>
<evidence type="ECO:0000313" key="2">
    <source>
        <dbReference type="Proteomes" id="UP000585970"/>
    </source>
</evidence>
<sequence>MTTAIIVSVTKMKAINLNKGRSMFFLKTLIGHRYNAQKNKELHCDKKISLRFVLYFLKKVRNYFQ</sequence>
<accession>A0A840DYF8</accession>
<protein>
    <submittedName>
        <fullName evidence="1">Uncharacterized protein</fullName>
    </submittedName>
</protein>
<reference evidence="1 2" key="1">
    <citation type="submission" date="2020-08" db="EMBL/GenBank/DDBJ databases">
        <title>Genomic Encyclopedia of Type Strains, Phase IV (KMG-IV): sequencing the most valuable type-strain genomes for metagenomic binning, comparative biology and taxonomic classification.</title>
        <authorList>
            <person name="Goeker M."/>
        </authorList>
    </citation>
    <scope>NUCLEOTIDE SEQUENCE [LARGE SCALE GENOMIC DNA]</scope>
    <source>
        <strain evidence="1 2">DSM 100694</strain>
    </source>
</reference>
<dbReference type="AlphaFoldDB" id="A0A840DYF8"/>
<organism evidence="1 2">
    <name type="scientific">Bartonella fuyuanensis</name>
    <dbReference type="NCBI Taxonomy" id="1460968"/>
    <lineage>
        <taxon>Bacteria</taxon>
        <taxon>Pseudomonadati</taxon>
        <taxon>Pseudomonadota</taxon>
        <taxon>Alphaproteobacteria</taxon>
        <taxon>Hyphomicrobiales</taxon>
        <taxon>Bartonellaceae</taxon>
        <taxon>Bartonella</taxon>
    </lineage>
</organism>
<gene>
    <name evidence="1" type="ORF">GGR08_000862</name>
</gene>
<name>A0A840DYF8_9HYPH</name>
<keyword evidence="2" id="KW-1185">Reference proteome</keyword>